<feature type="transmembrane region" description="Helical" evidence="13">
    <location>
        <begin position="546"/>
        <end position="566"/>
    </location>
</feature>
<dbReference type="PANTHER" id="PTHR13439">
    <property type="entry name" value="CT120 PROTEIN"/>
    <property type="match status" value="1"/>
</dbReference>
<dbReference type="GO" id="GO:0061631">
    <property type="term" value="F:ubiquitin conjugating enzyme activity"/>
    <property type="evidence" value="ECO:0007669"/>
    <property type="project" value="UniProtKB-EC"/>
</dbReference>
<dbReference type="GO" id="GO:0005524">
    <property type="term" value="F:ATP binding"/>
    <property type="evidence" value="ECO:0007669"/>
    <property type="project" value="UniProtKB-KW"/>
</dbReference>
<dbReference type="Pfam" id="PF03798">
    <property type="entry name" value="TRAM_LAG1_CLN8"/>
    <property type="match status" value="1"/>
</dbReference>
<dbReference type="Proteomes" id="UP000019373">
    <property type="component" value="Unassembled WGS sequence"/>
</dbReference>
<evidence type="ECO:0000259" key="15">
    <source>
        <dbReference type="PROSITE" id="PS50922"/>
    </source>
</evidence>
<feature type="region of interest" description="Disordered" evidence="12">
    <location>
        <begin position="843"/>
        <end position="904"/>
    </location>
</feature>
<evidence type="ECO:0000256" key="13">
    <source>
        <dbReference type="SAM" id="Phobius"/>
    </source>
</evidence>
<evidence type="ECO:0000256" key="7">
    <source>
        <dbReference type="ARBA" id="ARBA00022786"/>
    </source>
</evidence>
<evidence type="ECO:0008006" key="18">
    <source>
        <dbReference type="Google" id="ProtNLM"/>
    </source>
</evidence>
<name>U1G5W9_ENDPU</name>
<dbReference type="Pfam" id="PF00179">
    <property type="entry name" value="UQ_con"/>
    <property type="match status" value="1"/>
</dbReference>
<evidence type="ECO:0000256" key="4">
    <source>
        <dbReference type="ARBA" id="ARBA00022679"/>
    </source>
</evidence>
<evidence type="ECO:0000313" key="17">
    <source>
        <dbReference type="Proteomes" id="UP000019373"/>
    </source>
</evidence>
<feature type="compositionally biased region" description="Basic and acidic residues" evidence="12">
    <location>
        <begin position="799"/>
        <end position="824"/>
    </location>
</feature>
<dbReference type="GO" id="GO:0005783">
    <property type="term" value="C:endoplasmic reticulum"/>
    <property type="evidence" value="ECO:0007669"/>
    <property type="project" value="TreeGrafter"/>
</dbReference>
<comment type="pathway">
    <text evidence="3">Protein modification; protein ubiquitination.</text>
</comment>
<feature type="domain" description="TLC" evidence="15">
    <location>
        <begin position="539"/>
        <end position="800"/>
    </location>
</feature>
<dbReference type="AlphaFoldDB" id="U1G5W9"/>
<evidence type="ECO:0000259" key="14">
    <source>
        <dbReference type="PROSITE" id="PS50127"/>
    </source>
</evidence>
<dbReference type="InterPro" id="IPR000608">
    <property type="entry name" value="UBC"/>
</dbReference>
<dbReference type="eggNOG" id="KOG4561">
    <property type="taxonomic scope" value="Eukaryota"/>
</dbReference>
<reference evidence="17" key="1">
    <citation type="journal article" date="2014" name="BMC Genomics">
        <title>Genome characteristics reveal the impact of lichenization on lichen-forming fungus Endocarpon pusillum Hedwig (Verrucariales, Ascomycota).</title>
        <authorList>
            <person name="Wang Y.-Y."/>
            <person name="Liu B."/>
            <person name="Zhang X.-Y."/>
            <person name="Zhou Q.-M."/>
            <person name="Zhang T."/>
            <person name="Li H."/>
            <person name="Yu Y.-F."/>
            <person name="Zhang X.-L."/>
            <person name="Hao X.-Y."/>
            <person name="Wang M."/>
            <person name="Wang L."/>
            <person name="Wei J.-C."/>
        </authorList>
    </citation>
    <scope>NUCLEOTIDE SEQUENCE [LARGE SCALE GENOMIC DNA]</scope>
    <source>
        <strain evidence="17">Z07020 / HMAS-L-300199</strain>
    </source>
</reference>
<dbReference type="GeneID" id="19239739"/>
<dbReference type="eggNOG" id="KOG0417">
    <property type="taxonomic scope" value="Eukaryota"/>
</dbReference>
<dbReference type="PROSITE" id="PS50922">
    <property type="entry name" value="TLC"/>
    <property type="match status" value="1"/>
</dbReference>
<gene>
    <name evidence="16" type="ORF">EPUS_04785</name>
</gene>
<proteinExistence type="predicted"/>
<dbReference type="HOGENOM" id="CLU_320789_0_0_1"/>
<keyword evidence="5 11" id="KW-0812">Transmembrane</keyword>
<evidence type="ECO:0000256" key="6">
    <source>
        <dbReference type="ARBA" id="ARBA00022741"/>
    </source>
</evidence>
<evidence type="ECO:0000256" key="8">
    <source>
        <dbReference type="ARBA" id="ARBA00022840"/>
    </source>
</evidence>
<keyword evidence="17" id="KW-1185">Reference proteome</keyword>
<evidence type="ECO:0000256" key="10">
    <source>
        <dbReference type="ARBA" id="ARBA00023136"/>
    </source>
</evidence>
<dbReference type="PANTHER" id="PTHR13439:SF0">
    <property type="entry name" value="TOPOISOMERASE I DAMAGE AFFECTED PROTEIN 4"/>
    <property type="match status" value="1"/>
</dbReference>
<feature type="domain" description="UBC core" evidence="14">
    <location>
        <begin position="314"/>
        <end position="461"/>
    </location>
</feature>
<feature type="transmembrane region" description="Helical" evidence="13">
    <location>
        <begin position="765"/>
        <end position="788"/>
    </location>
</feature>
<feature type="region of interest" description="Disordered" evidence="12">
    <location>
        <begin position="799"/>
        <end position="829"/>
    </location>
</feature>
<evidence type="ECO:0000256" key="1">
    <source>
        <dbReference type="ARBA" id="ARBA00000485"/>
    </source>
</evidence>
<feature type="transmembrane region" description="Helical" evidence="13">
    <location>
        <begin position="612"/>
        <end position="631"/>
    </location>
</feature>
<evidence type="ECO:0000313" key="16">
    <source>
        <dbReference type="EMBL" id="ERF72732.1"/>
    </source>
</evidence>
<dbReference type="GO" id="GO:0016020">
    <property type="term" value="C:membrane"/>
    <property type="evidence" value="ECO:0007669"/>
    <property type="project" value="UniProtKB-SubCell"/>
</dbReference>
<dbReference type="OrthoDB" id="10266980at2759"/>
<evidence type="ECO:0000256" key="12">
    <source>
        <dbReference type="SAM" id="MobiDB-lite"/>
    </source>
</evidence>
<keyword evidence="8" id="KW-0067">ATP-binding</keyword>
<feature type="transmembrane region" description="Helical" evidence="13">
    <location>
        <begin position="581"/>
        <end position="600"/>
    </location>
</feature>
<feature type="transmembrane region" description="Helical" evidence="13">
    <location>
        <begin position="506"/>
        <end position="525"/>
    </location>
</feature>
<dbReference type="InterPro" id="IPR006634">
    <property type="entry name" value="TLC-dom"/>
</dbReference>
<evidence type="ECO:0000256" key="3">
    <source>
        <dbReference type="ARBA" id="ARBA00004906"/>
    </source>
</evidence>
<evidence type="ECO:0000256" key="9">
    <source>
        <dbReference type="ARBA" id="ARBA00022989"/>
    </source>
</evidence>
<accession>U1G5W9</accession>
<keyword evidence="10 11" id="KW-0472">Membrane</keyword>
<dbReference type="SUPFAM" id="SSF54495">
    <property type="entry name" value="UBC-like"/>
    <property type="match status" value="1"/>
</dbReference>
<feature type="transmembrane region" description="Helical" evidence="13">
    <location>
        <begin position="637"/>
        <end position="658"/>
    </location>
</feature>
<evidence type="ECO:0000256" key="2">
    <source>
        <dbReference type="ARBA" id="ARBA00004141"/>
    </source>
</evidence>
<dbReference type="RefSeq" id="XP_007801620.1">
    <property type="nucleotide sequence ID" value="XM_007803429.1"/>
</dbReference>
<feature type="compositionally biased region" description="Basic and acidic residues" evidence="12">
    <location>
        <begin position="863"/>
        <end position="879"/>
    </location>
</feature>
<dbReference type="SMART" id="SM00724">
    <property type="entry name" value="TLC"/>
    <property type="match status" value="1"/>
</dbReference>
<organism evidence="16 17">
    <name type="scientific">Endocarpon pusillum (strain Z07020 / HMAS-L-300199)</name>
    <name type="common">Lichen-forming fungus</name>
    <dbReference type="NCBI Taxonomy" id="1263415"/>
    <lineage>
        <taxon>Eukaryota</taxon>
        <taxon>Fungi</taxon>
        <taxon>Dikarya</taxon>
        <taxon>Ascomycota</taxon>
        <taxon>Pezizomycotina</taxon>
        <taxon>Eurotiomycetes</taxon>
        <taxon>Chaetothyriomycetidae</taxon>
        <taxon>Verrucariales</taxon>
        <taxon>Verrucariaceae</taxon>
        <taxon>Endocarpon</taxon>
    </lineage>
</organism>
<comment type="subcellular location">
    <subcellularLocation>
        <location evidence="2">Membrane</location>
        <topology evidence="2">Multi-pass membrane protein</topology>
    </subcellularLocation>
</comment>
<evidence type="ECO:0000256" key="11">
    <source>
        <dbReference type="PROSITE-ProRule" id="PRU00205"/>
    </source>
</evidence>
<comment type="catalytic activity">
    <reaction evidence="1">
        <text>S-ubiquitinyl-[E1 ubiquitin-activating enzyme]-L-cysteine + [E2 ubiquitin-conjugating enzyme]-L-cysteine = [E1 ubiquitin-activating enzyme]-L-cysteine + S-ubiquitinyl-[E2 ubiquitin-conjugating enzyme]-L-cysteine.</text>
        <dbReference type="EC" id="2.3.2.23"/>
    </reaction>
</comment>
<evidence type="ECO:0000256" key="5">
    <source>
        <dbReference type="ARBA" id="ARBA00022692"/>
    </source>
</evidence>
<feature type="transmembrane region" description="Helical" evidence="13">
    <location>
        <begin position="670"/>
        <end position="690"/>
    </location>
</feature>
<dbReference type="GO" id="GO:0055088">
    <property type="term" value="P:lipid homeostasis"/>
    <property type="evidence" value="ECO:0007669"/>
    <property type="project" value="TreeGrafter"/>
</dbReference>
<sequence length="904" mass="101038">MEPLSIIASITSILTAAARISSVLTQIHDAPTTISALLTEVDHIRIVFTAFQNFLDKNAKISGARAALIQLDDIIVILTQTVLVFSELQTLVAPLSAKKRLSGWQRLNWPRNEAAAMRESDLDARQNATSLQRHVEQQIKNDSDLSLRLEELQPAPAEKRLDKLDFGLGFQHHDHGNSSDSESGLSTPGTFEAVLSATRAYDRVRDRGVDDRTSIATTRSHAWSALSGLSLAEISIIAVVQLPLHKAELQRFRQIASPSWNDSDSLRDVQVDGLYDCDLWESDEAAKILQSTGRLSDAFQRHYGLMSRAYDGKPSLARLKEELRDLEGYPPRLITAGPMDDALERWQGTIQGPLDSPYRGGLFFLSINFLGTDYPHSPPRMHFTTRIYHPNISSLGRIALDILGEKWSDALTIEKVLLAIYSLLINPNVVEPLVPEIALVYNTDRSRYEATAREWTRKYAIASCGASFTPSMLDPIPPPPSWLSSSIASLSATLSFPTLPLHIHELIASFLFYQFVQTVISPLVSSHLFPSIYPQLNRRTKINWDVHVVSLVQSCSINAAALWVMYVDEERMDMSAMERVYGYTGGCGMIQGLAAGYFLWDLVVTSRNVGIFGWGMWAHGVCALCVFSFGFRPFLNFYGPTFILYELSSPFLNIHWFLDKLHLTGSKYQWYNGIILLASFFGCRLVWGTYQSIRVYQDVWQALHLPINPATGELDYLAMTTGSNVTRGAQDLFVPRDGRLCLGREECVAAQSEVMKFVGAGTRGIPIWLAVTYLSSNVVLNSLNFYWFGKMIETVRKRFDKKPKEKDEASRADDGEKKKDEKREAARRRKSSIVLDVADGLQRSMMDGSGDTEGSAAAVLEKMNAEQRRDLEDEMEHRAKSSALENHTAATTTTFGEGGAARRR</sequence>
<keyword evidence="6" id="KW-0547">Nucleotide-binding</keyword>
<dbReference type="SMART" id="SM00212">
    <property type="entry name" value="UBCc"/>
    <property type="match status" value="1"/>
</dbReference>
<dbReference type="InterPro" id="IPR016135">
    <property type="entry name" value="UBQ-conjugating_enzyme/RWD"/>
</dbReference>
<protein>
    <recommendedName>
        <fullName evidence="18">UBC core domain-containing protein</fullName>
    </recommendedName>
</protein>
<keyword evidence="7" id="KW-0833">Ubl conjugation pathway</keyword>
<dbReference type="EMBL" id="KE721051">
    <property type="protein sequence ID" value="ERF72732.1"/>
    <property type="molecule type" value="Genomic_DNA"/>
</dbReference>
<dbReference type="PROSITE" id="PS50127">
    <property type="entry name" value="UBC_2"/>
    <property type="match status" value="1"/>
</dbReference>
<dbReference type="InterPro" id="IPR050846">
    <property type="entry name" value="TLCD"/>
</dbReference>
<dbReference type="FunFam" id="3.10.110.10:FF:000101">
    <property type="entry name" value="Ubiquitin-conjugating enzyme E2 D2"/>
    <property type="match status" value="1"/>
</dbReference>
<dbReference type="Gene3D" id="3.10.110.10">
    <property type="entry name" value="Ubiquitin Conjugating Enzyme"/>
    <property type="match status" value="1"/>
</dbReference>
<keyword evidence="4" id="KW-0808">Transferase</keyword>
<keyword evidence="9 13" id="KW-1133">Transmembrane helix</keyword>